<dbReference type="eggNOG" id="arCOG08084">
    <property type="taxonomic scope" value="Archaea"/>
</dbReference>
<keyword evidence="1" id="KW-1133">Transmembrane helix</keyword>
<accession>G4RN15</accession>
<feature type="transmembrane region" description="Helical" evidence="1">
    <location>
        <begin position="150"/>
        <end position="171"/>
    </location>
</feature>
<feature type="transmembrane region" description="Helical" evidence="1">
    <location>
        <begin position="183"/>
        <end position="201"/>
    </location>
</feature>
<name>G4RN15_THETK</name>
<evidence type="ECO:0000313" key="3">
    <source>
        <dbReference type="Proteomes" id="UP000002654"/>
    </source>
</evidence>
<dbReference type="AlphaFoldDB" id="G4RN15"/>
<gene>
    <name evidence="2" type="ordered locus">TTX_0283</name>
</gene>
<feature type="transmembrane region" description="Helical" evidence="1">
    <location>
        <begin position="71"/>
        <end position="91"/>
    </location>
</feature>
<dbReference type="PaxDb" id="768679-TTX_0283"/>
<protein>
    <submittedName>
        <fullName evidence="2">Uncharacterized protein</fullName>
    </submittedName>
</protein>
<proteinExistence type="predicted"/>
<reference evidence="2 3" key="1">
    <citation type="journal article" date="2011" name="PLoS ONE">
        <title>The complete genome sequence of Thermoproteus tenax: a physiologically versatile member of the Crenarchaeota.</title>
        <authorList>
            <person name="Siebers B."/>
            <person name="Zaparty M."/>
            <person name="Raddatz G."/>
            <person name="Tjaden B."/>
            <person name="Albers S.V."/>
            <person name="Bell S.D."/>
            <person name="Blombach F."/>
            <person name="Kletzin A."/>
            <person name="Kyrpides N."/>
            <person name="Lanz C."/>
            <person name="Plagens A."/>
            <person name="Rampp M."/>
            <person name="Rosinus A."/>
            <person name="von Jan M."/>
            <person name="Makarova K.S."/>
            <person name="Klenk H.P."/>
            <person name="Schuster S.C."/>
            <person name="Hensel R."/>
        </authorList>
    </citation>
    <scope>NUCLEOTIDE SEQUENCE [LARGE SCALE GENOMIC DNA]</scope>
    <source>
        <strain evidence="3">ATCC 35583 / DSM 2078 / JCM 9277 / NBRC 100435 / Kra 1</strain>
    </source>
</reference>
<keyword evidence="3" id="KW-1185">Reference proteome</keyword>
<dbReference type="PATRIC" id="fig|768679.9.peg.299"/>
<dbReference type="Proteomes" id="UP000002654">
    <property type="component" value="Chromosome"/>
</dbReference>
<sequence>MRGSWDGHSQNYGQNGQVDMKARLLALALALSFIPQLALAVYGYALLGLAEAVLVALSAALGLWRGGRAQTAPWVSFALAAATILSSQGYIPFLIRAALARLPYSYDLSALAPELGIAVATLYNNYAAMERELIGRGYDEQIVRAALDSMSSTALALLSASLALGGAISYAMAKFAVFAVDPFTAFVLFAVVYFAAFKLVLDRLERAHAPGSAPTRRGLYSEDISTEK</sequence>
<organism evidence="2 3">
    <name type="scientific">Thermoproteus tenax (strain ATCC 35583 / DSM 2078 / JCM 9277 / NBRC 100435 / Kra 1)</name>
    <dbReference type="NCBI Taxonomy" id="768679"/>
    <lineage>
        <taxon>Archaea</taxon>
        <taxon>Thermoproteota</taxon>
        <taxon>Thermoprotei</taxon>
        <taxon>Thermoproteales</taxon>
        <taxon>Thermoproteaceae</taxon>
        <taxon>Thermoproteus</taxon>
    </lineage>
</organism>
<keyword evidence="1" id="KW-0472">Membrane</keyword>
<evidence type="ECO:0000313" key="2">
    <source>
        <dbReference type="EMBL" id="CCC80959.1"/>
    </source>
</evidence>
<dbReference type="KEGG" id="ttn:TTX_0283"/>
<evidence type="ECO:0000256" key="1">
    <source>
        <dbReference type="SAM" id="Phobius"/>
    </source>
</evidence>
<feature type="transmembrane region" description="Helical" evidence="1">
    <location>
        <begin position="111"/>
        <end position="129"/>
    </location>
</feature>
<keyword evidence="1" id="KW-0812">Transmembrane</keyword>
<dbReference type="STRING" id="768679.TTX_0283"/>
<dbReference type="HOGENOM" id="CLU_1212652_0_0_2"/>
<feature type="transmembrane region" description="Helical" evidence="1">
    <location>
        <begin position="44"/>
        <end position="64"/>
    </location>
</feature>
<dbReference type="EMBL" id="FN869859">
    <property type="protein sequence ID" value="CCC80959.1"/>
    <property type="molecule type" value="Genomic_DNA"/>
</dbReference>
<feature type="transmembrane region" description="Helical" evidence="1">
    <location>
        <begin position="20"/>
        <end position="38"/>
    </location>
</feature>